<keyword evidence="2" id="KW-1185">Reference proteome</keyword>
<name>A0ABT4GJK7_9BACL</name>
<protein>
    <submittedName>
        <fullName evidence="1">Uncharacterized protein</fullName>
    </submittedName>
</protein>
<dbReference type="EMBL" id="JAMDMX010000094">
    <property type="protein sequence ID" value="MCY9696371.1"/>
    <property type="molecule type" value="Genomic_DNA"/>
</dbReference>
<organism evidence="1 2">
    <name type="scientific">Paenibacillus alginolyticus</name>
    <dbReference type="NCBI Taxonomy" id="59839"/>
    <lineage>
        <taxon>Bacteria</taxon>
        <taxon>Bacillati</taxon>
        <taxon>Bacillota</taxon>
        <taxon>Bacilli</taxon>
        <taxon>Bacillales</taxon>
        <taxon>Paenibacillaceae</taxon>
        <taxon>Paenibacillus</taxon>
    </lineage>
</organism>
<accession>A0ABT4GJK7</accession>
<dbReference type="Proteomes" id="UP001527099">
    <property type="component" value="Unassembled WGS sequence"/>
</dbReference>
<sequence>LYSSIPGQAIPSAFGHYDSAATVVSPYSEIRFPRGTILPMISYTPSLINGPKAKIPFQASFRTIHSTRSRY</sequence>
<gene>
    <name evidence="1" type="ORF">M5X19_26230</name>
</gene>
<comment type="caution">
    <text evidence="1">The sequence shown here is derived from an EMBL/GenBank/DDBJ whole genome shotgun (WGS) entry which is preliminary data.</text>
</comment>
<evidence type="ECO:0000313" key="1">
    <source>
        <dbReference type="EMBL" id="MCY9696371.1"/>
    </source>
</evidence>
<dbReference type="RefSeq" id="WP_268617470.1">
    <property type="nucleotide sequence ID" value="NZ_JAMDMX010000094.1"/>
</dbReference>
<reference evidence="1 2" key="1">
    <citation type="submission" date="2022-05" db="EMBL/GenBank/DDBJ databases">
        <title>Genome Sequencing of Bee-Associated Microbes.</title>
        <authorList>
            <person name="Dunlap C."/>
        </authorList>
    </citation>
    <scope>NUCLEOTIDE SEQUENCE [LARGE SCALE GENOMIC DNA]</scope>
    <source>
        <strain evidence="1 2">NRRL B-14421</strain>
    </source>
</reference>
<proteinExistence type="predicted"/>
<feature type="non-terminal residue" evidence="1">
    <location>
        <position position="1"/>
    </location>
</feature>
<evidence type="ECO:0000313" key="2">
    <source>
        <dbReference type="Proteomes" id="UP001527099"/>
    </source>
</evidence>